<dbReference type="InterPro" id="IPR023151">
    <property type="entry name" value="PEP_util_CS"/>
</dbReference>
<comment type="function">
    <text evidence="2 15">Catalyzes the phosphorylation of pyruvate to phosphoenolpyruvate.</text>
</comment>
<evidence type="ECO:0000256" key="11">
    <source>
        <dbReference type="ARBA" id="ARBA00022840"/>
    </source>
</evidence>
<evidence type="ECO:0000256" key="13">
    <source>
        <dbReference type="ARBA" id="ARBA00033470"/>
    </source>
</evidence>
<evidence type="ECO:0000256" key="7">
    <source>
        <dbReference type="ARBA" id="ARBA00022679"/>
    </source>
</evidence>
<dbReference type="EC" id="2.7.9.2" evidence="5 15"/>
<evidence type="ECO:0000259" key="17">
    <source>
        <dbReference type="Pfam" id="PF01326"/>
    </source>
</evidence>
<feature type="domain" description="PEP-utilising enzyme mobile" evidence="16">
    <location>
        <begin position="396"/>
        <end position="467"/>
    </location>
</feature>
<dbReference type="GO" id="GO:0008986">
    <property type="term" value="F:pyruvate, water dikinase activity"/>
    <property type="evidence" value="ECO:0007669"/>
    <property type="project" value="UniProtKB-EC"/>
</dbReference>
<evidence type="ECO:0000256" key="12">
    <source>
        <dbReference type="ARBA" id="ARBA00022842"/>
    </source>
</evidence>
<dbReference type="GO" id="GO:0005524">
    <property type="term" value="F:ATP binding"/>
    <property type="evidence" value="ECO:0007669"/>
    <property type="project" value="UniProtKB-KW"/>
</dbReference>
<dbReference type="SUPFAM" id="SSF51621">
    <property type="entry name" value="Phosphoenolpyruvate/pyruvate domain"/>
    <property type="match status" value="1"/>
</dbReference>
<keyword evidence="12 15" id="KW-0460">Magnesium</keyword>
<dbReference type="Pfam" id="PF00391">
    <property type="entry name" value="PEP-utilizers"/>
    <property type="match status" value="1"/>
</dbReference>
<evidence type="ECO:0000313" key="19">
    <source>
        <dbReference type="EMBL" id="RDU68774.1"/>
    </source>
</evidence>
<comment type="pathway">
    <text evidence="3 15">Carbohydrate biosynthesis; gluconeogenesis.</text>
</comment>
<dbReference type="SUPFAM" id="SSF56059">
    <property type="entry name" value="Glutathione synthetase ATP-binding domain-like"/>
    <property type="match status" value="1"/>
</dbReference>
<accession>A0A3D8IVW7</accession>
<dbReference type="InterPro" id="IPR002192">
    <property type="entry name" value="PPDK_AMP/ATP-bd"/>
</dbReference>
<dbReference type="NCBIfam" id="TIGR01418">
    <property type="entry name" value="PEP_synth"/>
    <property type="match status" value="1"/>
</dbReference>
<keyword evidence="10 15" id="KW-0418">Kinase</keyword>
<dbReference type="UniPathway" id="UPA00138"/>
<dbReference type="Gene3D" id="3.30.1490.20">
    <property type="entry name" value="ATP-grasp fold, A domain"/>
    <property type="match status" value="1"/>
</dbReference>
<dbReference type="Proteomes" id="UP000257067">
    <property type="component" value="Unassembled WGS sequence"/>
</dbReference>
<evidence type="ECO:0000256" key="5">
    <source>
        <dbReference type="ARBA" id="ARBA00011996"/>
    </source>
</evidence>
<dbReference type="NCBIfam" id="NF005057">
    <property type="entry name" value="PRK06464.1"/>
    <property type="match status" value="1"/>
</dbReference>
<dbReference type="InterPro" id="IPR006319">
    <property type="entry name" value="PEP_synth"/>
</dbReference>
<keyword evidence="7 15" id="KW-0808">Transferase</keyword>
<dbReference type="Pfam" id="PF01326">
    <property type="entry name" value="PPDK_N"/>
    <property type="match status" value="1"/>
</dbReference>
<evidence type="ECO:0000256" key="2">
    <source>
        <dbReference type="ARBA" id="ARBA00002988"/>
    </source>
</evidence>
<dbReference type="GO" id="GO:0006094">
    <property type="term" value="P:gluconeogenesis"/>
    <property type="evidence" value="ECO:0007669"/>
    <property type="project" value="UniProtKB-UniPathway"/>
</dbReference>
<dbReference type="InterPro" id="IPR018274">
    <property type="entry name" value="PEP_util_AS"/>
</dbReference>
<dbReference type="PROSITE" id="PS00742">
    <property type="entry name" value="PEP_ENZYMES_2"/>
    <property type="match status" value="1"/>
</dbReference>
<evidence type="ECO:0000256" key="4">
    <source>
        <dbReference type="ARBA" id="ARBA00007837"/>
    </source>
</evidence>
<keyword evidence="8 15" id="KW-0479">Metal-binding</keyword>
<keyword evidence="19" id="KW-0670">Pyruvate</keyword>
<evidence type="ECO:0000256" key="1">
    <source>
        <dbReference type="ARBA" id="ARBA00001946"/>
    </source>
</evidence>
<keyword evidence="9 15" id="KW-0547">Nucleotide-binding</keyword>
<dbReference type="AlphaFoldDB" id="A0A3D8IVW7"/>
<dbReference type="EMBL" id="NXLU01000006">
    <property type="protein sequence ID" value="RDU68774.1"/>
    <property type="molecule type" value="Genomic_DNA"/>
</dbReference>
<dbReference type="InterPro" id="IPR015813">
    <property type="entry name" value="Pyrv/PenolPyrv_kinase-like_dom"/>
</dbReference>
<feature type="domain" description="PEP-utilising enzyme C-terminal" evidence="18">
    <location>
        <begin position="490"/>
        <end position="800"/>
    </location>
</feature>
<dbReference type="InterPro" id="IPR008279">
    <property type="entry name" value="PEP-util_enz_mobile_dom"/>
</dbReference>
<dbReference type="PRINTS" id="PR01736">
    <property type="entry name" value="PHPHTRNFRASE"/>
</dbReference>
<dbReference type="InterPro" id="IPR000121">
    <property type="entry name" value="PEP_util_C"/>
</dbReference>
<dbReference type="FunFam" id="3.30.470.20:FF:000017">
    <property type="entry name" value="Phosphoenolpyruvate synthase"/>
    <property type="match status" value="1"/>
</dbReference>
<dbReference type="Gene3D" id="3.50.30.10">
    <property type="entry name" value="Phosphohistidine domain"/>
    <property type="match status" value="1"/>
</dbReference>
<evidence type="ECO:0000256" key="8">
    <source>
        <dbReference type="ARBA" id="ARBA00022723"/>
    </source>
</evidence>
<dbReference type="Gene3D" id="3.30.470.20">
    <property type="entry name" value="ATP-grasp fold, B domain"/>
    <property type="match status" value="1"/>
</dbReference>
<evidence type="ECO:0000256" key="6">
    <source>
        <dbReference type="ARBA" id="ARBA00021623"/>
    </source>
</evidence>
<protein>
    <recommendedName>
        <fullName evidence="6 15">Phosphoenolpyruvate synthase</fullName>
        <shortName evidence="15">PEP synthase</shortName>
        <ecNumber evidence="5 15">2.7.9.2</ecNumber>
    </recommendedName>
    <alternativeName>
        <fullName evidence="13 15">Pyruvate, water dikinase</fullName>
    </alternativeName>
</protein>
<dbReference type="Gene3D" id="3.20.20.60">
    <property type="entry name" value="Phosphoenolpyruvate-binding domains"/>
    <property type="match status" value="1"/>
</dbReference>
<feature type="domain" description="Pyruvate phosphate dikinase AMP/ATP-binding" evidence="17">
    <location>
        <begin position="16"/>
        <end position="345"/>
    </location>
</feature>
<gene>
    <name evidence="19" type="ORF">CQA62_05130</name>
</gene>
<name>A0A3D8IVW7_9HELI</name>
<comment type="catalytic activity">
    <reaction evidence="14 15">
        <text>pyruvate + ATP + H2O = phosphoenolpyruvate + AMP + phosphate + 2 H(+)</text>
        <dbReference type="Rhea" id="RHEA:11364"/>
        <dbReference type="ChEBI" id="CHEBI:15361"/>
        <dbReference type="ChEBI" id="CHEBI:15377"/>
        <dbReference type="ChEBI" id="CHEBI:15378"/>
        <dbReference type="ChEBI" id="CHEBI:30616"/>
        <dbReference type="ChEBI" id="CHEBI:43474"/>
        <dbReference type="ChEBI" id="CHEBI:58702"/>
        <dbReference type="ChEBI" id="CHEBI:456215"/>
        <dbReference type="EC" id="2.7.9.2"/>
    </reaction>
</comment>
<dbReference type="OrthoDB" id="9765468at2"/>
<evidence type="ECO:0000256" key="10">
    <source>
        <dbReference type="ARBA" id="ARBA00022777"/>
    </source>
</evidence>
<evidence type="ECO:0000256" key="14">
    <source>
        <dbReference type="ARBA" id="ARBA00047700"/>
    </source>
</evidence>
<evidence type="ECO:0000259" key="16">
    <source>
        <dbReference type="Pfam" id="PF00391"/>
    </source>
</evidence>
<proteinExistence type="inferred from homology"/>
<dbReference type="InterPro" id="IPR013815">
    <property type="entry name" value="ATP_grasp_subdomain_1"/>
</dbReference>
<dbReference type="InterPro" id="IPR040442">
    <property type="entry name" value="Pyrv_kinase-like_dom_sf"/>
</dbReference>
<evidence type="ECO:0000259" key="18">
    <source>
        <dbReference type="Pfam" id="PF02896"/>
    </source>
</evidence>
<keyword evidence="11 15" id="KW-0067">ATP-binding</keyword>
<dbReference type="RefSeq" id="WP_104725181.1">
    <property type="nucleotide sequence ID" value="NZ_FZNE01000018.1"/>
</dbReference>
<dbReference type="FunFam" id="3.30.1490.20:FF:000010">
    <property type="entry name" value="Phosphoenolpyruvate synthase"/>
    <property type="match status" value="1"/>
</dbReference>
<dbReference type="PANTHER" id="PTHR43030:SF1">
    <property type="entry name" value="PHOSPHOENOLPYRUVATE SYNTHASE"/>
    <property type="match status" value="1"/>
</dbReference>
<comment type="similarity">
    <text evidence="4 15">Belongs to the PEP-utilizing enzyme family.</text>
</comment>
<organism evidence="19 20">
    <name type="scientific">Helicobacter cholecystus</name>
    <dbReference type="NCBI Taxonomy" id="45498"/>
    <lineage>
        <taxon>Bacteria</taxon>
        <taxon>Pseudomonadati</taxon>
        <taxon>Campylobacterota</taxon>
        <taxon>Epsilonproteobacteria</taxon>
        <taxon>Campylobacterales</taxon>
        <taxon>Helicobacteraceae</taxon>
        <taxon>Helicobacter</taxon>
    </lineage>
</organism>
<dbReference type="PROSITE" id="PS00370">
    <property type="entry name" value="PEP_ENZYMES_PHOS_SITE"/>
    <property type="match status" value="1"/>
</dbReference>
<dbReference type="PIRSF" id="PIRSF000854">
    <property type="entry name" value="PEP_synthase"/>
    <property type="match status" value="1"/>
</dbReference>
<evidence type="ECO:0000256" key="9">
    <source>
        <dbReference type="ARBA" id="ARBA00022741"/>
    </source>
</evidence>
<dbReference type="SUPFAM" id="SSF52009">
    <property type="entry name" value="Phosphohistidine domain"/>
    <property type="match status" value="1"/>
</dbReference>
<reference evidence="19 20" key="1">
    <citation type="submission" date="2018-04" db="EMBL/GenBank/DDBJ databases">
        <title>Novel Campyloabacter and Helicobacter Species and Strains.</title>
        <authorList>
            <person name="Mannion A.J."/>
            <person name="Shen Z."/>
            <person name="Fox J.G."/>
        </authorList>
    </citation>
    <scope>NUCLEOTIDE SEQUENCE [LARGE SCALE GENOMIC DNA]</scope>
    <source>
        <strain evidence="19 20">ATCC 700242</strain>
    </source>
</reference>
<evidence type="ECO:0000256" key="3">
    <source>
        <dbReference type="ARBA" id="ARBA00004742"/>
    </source>
</evidence>
<dbReference type="PANTHER" id="PTHR43030">
    <property type="entry name" value="PHOSPHOENOLPYRUVATE SYNTHASE"/>
    <property type="match status" value="1"/>
</dbReference>
<keyword evidence="20" id="KW-1185">Reference proteome</keyword>
<evidence type="ECO:0000256" key="15">
    <source>
        <dbReference type="PIRNR" id="PIRNR000854"/>
    </source>
</evidence>
<comment type="caution">
    <text evidence="19">The sequence shown here is derived from an EMBL/GenBank/DDBJ whole genome shotgun (WGS) entry which is preliminary data.</text>
</comment>
<dbReference type="GO" id="GO:0046872">
    <property type="term" value="F:metal ion binding"/>
    <property type="evidence" value="ECO:0007669"/>
    <property type="project" value="UniProtKB-KW"/>
</dbReference>
<dbReference type="Pfam" id="PF02896">
    <property type="entry name" value="PEP-utilizers_C"/>
    <property type="match status" value="1"/>
</dbReference>
<sequence>MKYIKFFKELNNKDVPIVGGKNASIGEMFQELLPVGIKVPNGFAITSEAYWYLLDSAGIREKIVSLLHGVDTTEIDVLKVRAKQIRDLIFTTPLPNDLRDEILEAYKILSTEYGMQEADVAVRSSATAEDLPDASFAGQQDTYLSVKGQSELIHYVKSCFASLFTDRAISYRASRNFDHFKVALSVGVQKMVRADKGSAGVMFSIDTETGFKDAILITSSWGLGENVVGGSVNPDEFYVFKPTLLEGKRPIIKRQLGHKHQKMVYAPRGSSHPTKNIPTTQKEYDTFSISDEDILKLARYAILIEEHYSKEAGEYRPMDMEWAKDGESGEIFIVQARPETVQSQVLKKGGGQSVEKYRFKKPVDKGEVILKGIAIGGKIGSGKVRIINDIEHMGSFNEGEILVTDNTDPDWEPAMKKAAAVITNRGGRTCHAAIVAREIGVPTIVGALGATERLYNGMEVTISCAEGEEGYIYNGIHPYEVETFELSHFEQPKTKIYLNIGNPEKAFDFSRFPNNGVGLARMEMIILNQIKAHPLALVDMQNGKNIKNQEEIEKLISGYDGPKDFFIKKIAEGMGMIASAFYPNPVIVRTSDFKSNEYRGMLSGSEYEPHEENPMLGYRGASRYYSEQYRSAFEWECQALAMVRDEMGLTNLKVMIPFLRTPEEGKKVLEIMRRNGLEQGKDGLEVYVMCELPINVILADEFLSLFDGFSIGSNDLTQLTLGVDRDGELVSHVFDERNPAMLEMFKKAIEACKKNGKYCGICGQAPSDYPEVAEFLVKQGITSISLNPDSILSTWERILKLEKTLQEGEK</sequence>
<evidence type="ECO:0000313" key="20">
    <source>
        <dbReference type="Proteomes" id="UP000257067"/>
    </source>
</evidence>
<dbReference type="InterPro" id="IPR036637">
    <property type="entry name" value="Phosphohistidine_dom_sf"/>
</dbReference>
<comment type="cofactor">
    <cofactor evidence="1 15">
        <name>Mg(2+)</name>
        <dbReference type="ChEBI" id="CHEBI:18420"/>
    </cofactor>
</comment>